<dbReference type="EMBL" id="QUOT01000001">
    <property type="protein sequence ID" value="REL30750.1"/>
    <property type="molecule type" value="Genomic_DNA"/>
</dbReference>
<gene>
    <name evidence="2" type="ORF">DXX94_08485</name>
</gene>
<feature type="chain" id="PRO_5017652567" description="PEP-CTERM sorting domain-containing protein" evidence="1">
    <location>
        <begin position="25"/>
        <end position="196"/>
    </location>
</feature>
<evidence type="ECO:0008006" key="4">
    <source>
        <dbReference type="Google" id="ProtNLM"/>
    </source>
</evidence>
<organism evidence="2 3">
    <name type="scientific">Thalassotalea euphylliae</name>
    <dbReference type="NCBI Taxonomy" id="1655234"/>
    <lineage>
        <taxon>Bacteria</taxon>
        <taxon>Pseudomonadati</taxon>
        <taxon>Pseudomonadota</taxon>
        <taxon>Gammaproteobacteria</taxon>
        <taxon>Alteromonadales</taxon>
        <taxon>Colwelliaceae</taxon>
        <taxon>Thalassotalea</taxon>
    </lineage>
</organism>
<feature type="signal peptide" evidence="1">
    <location>
        <begin position="1"/>
        <end position="24"/>
    </location>
</feature>
<comment type="caution">
    <text evidence="2">The sequence shown here is derived from an EMBL/GenBank/DDBJ whole genome shotgun (WGS) entry which is preliminary data.</text>
</comment>
<accession>A0A3E0U219</accession>
<protein>
    <recommendedName>
        <fullName evidence="4">PEP-CTERM sorting domain-containing protein</fullName>
    </recommendedName>
</protein>
<keyword evidence="1" id="KW-0732">Signal</keyword>
<evidence type="ECO:0000313" key="2">
    <source>
        <dbReference type="EMBL" id="REL30750.1"/>
    </source>
</evidence>
<dbReference type="AlphaFoldDB" id="A0A3E0U219"/>
<proteinExistence type="predicted"/>
<keyword evidence="3" id="KW-1185">Reference proteome</keyword>
<reference evidence="3" key="1">
    <citation type="submission" date="2018-08" db="EMBL/GenBank/DDBJ databases">
        <title>Thalassotalea euphylliae genome.</title>
        <authorList>
            <person name="Summers S."/>
            <person name="Rice S.A."/>
            <person name="Freckelton M.L."/>
            <person name="Nedved B.T."/>
            <person name="Hadfield M.G."/>
        </authorList>
    </citation>
    <scope>NUCLEOTIDE SEQUENCE [LARGE SCALE GENOMIC DNA]</scope>
    <source>
        <strain evidence="3">H3</strain>
    </source>
</reference>
<sequence>MIKNIVSKSWWLGICLALPLSVQATLIDFDALPDGNYATVGDTNFSLVGDGIAGDPIKLSAFGGGYLFNSSQPFLFPTNSILRVDFNGLVDNLMFDFNGFGPEANLMTWRIFDENLAELATGNDLTASLASFDLSAFSGISRIEFFNGGGGVNRFFGLQQISFDSQVASVPLPHTIWLLVSGLLSCALVRKYRSQI</sequence>
<dbReference type="Proteomes" id="UP000256899">
    <property type="component" value="Unassembled WGS sequence"/>
</dbReference>
<evidence type="ECO:0000313" key="3">
    <source>
        <dbReference type="Proteomes" id="UP000256899"/>
    </source>
</evidence>
<evidence type="ECO:0000256" key="1">
    <source>
        <dbReference type="SAM" id="SignalP"/>
    </source>
</evidence>
<name>A0A3E0U219_9GAMM</name>